<name>A0A6M3LKF0_9ZZZZ</name>
<reference evidence="1" key="1">
    <citation type="submission" date="2020-03" db="EMBL/GenBank/DDBJ databases">
        <title>The deep terrestrial virosphere.</title>
        <authorList>
            <person name="Holmfeldt K."/>
            <person name="Nilsson E."/>
            <person name="Simone D."/>
            <person name="Lopez-Fernandez M."/>
            <person name="Wu X."/>
            <person name="de Brujin I."/>
            <person name="Lundin D."/>
            <person name="Andersson A."/>
            <person name="Bertilsson S."/>
            <person name="Dopson M."/>
        </authorList>
    </citation>
    <scope>NUCLEOTIDE SEQUENCE</scope>
    <source>
        <strain evidence="1">MM415B05177</strain>
    </source>
</reference>
<dbReference type="AlphaFoldDB" id="A0A6M3LKF0"/>
<dbReference type="EMBL" id="MT143343">
    <property type="protein sequence ID" value="QJA95786.1"/>
    <property type="molecule type" value="Genomic_DNA"/>
</dbReference>
<proteinExistence type="predicted"/>
<accession>A0A6M3LKF0</accession>
<sequence length="69" mass="8232">MNSETKVVAWNKFKENDIVTWGDGWDFGAVAYYDERKDKRKAVWVMNVDVFWEEALTLVCKAENREDRK</sequence>
<protein>
    <submittedName>
        <fullName evidence="1">Uncharacterized protein</fullName>
    </submittedName>
</protein>
<organism evidence="1">
    <name type="scientific">viral metagenome</name>
    <dbReference type="NCBI Taxonomy" id="1070528"/>
    <lineage>
        <taxon>unclassified sequences</taxon>
        <taxon>metagenomes</taxon>
        <taxon>organismal metagenomes</taxon>
    </lineage>
</organism>
<gene>
    <name evidence="1" type="ORF">MM415B05177_0013</name>
</gene>
<evidence type="ECO:0000313" key="1">
    <source>
        <dbReference type="EMBL" id="QJA95786.1"/>
    </source>
</evidence>